<evidence type="ECO:0000256" key="1">
    <source>
        <dbReference type="ARBA" id="ARBA00022679"/>
    </source>
</evidence>
<dbReference type="PANTHER" id="PTHR46401">
    <property type="entry name" value="GLYCOSYLTRANSFERASE WBBK-RELATED"/>
    <property type="match status" value="1"/>
</dbReference>
<dbReference type="AlphaFoldDB" id="A0A7L9QCV8"/>
<dbReference type="EMBL" id="MW000469">
    <property type="protein sequence ID" value="QOL00464.1"/>
    <property type="molecule type" value="Genomic_DNA"/>
</dbReference>
<evidence type="ECO:0008006" key="3">
    <source>
        <dbReference type="Google" id="ProtNLM"/>
    </source>
</evidence>
<evidence type="ECO:0000313" key="2">
    <source>
        <dbReference type="EMBL" id="QOL00464.1"/>
    </source>
</evidence>
<dbReference type="Pfam" id="PF13692">
    <property type="entry name" value="Glyco_trans_1_4"/>
    <property type="match status" value="1"/>
</dbReference>
<accession>A0A7L9QCV8</accession>
<reference evidence="2" key="1">
    <citation type="submission" date="2020-09" db="EMBL/GenBank/DDBJ databases">
        <title>A new high-throughput screening method to detect antimicrobial volatiles from metagenomic clone libraries.</title>
        <authorList>
            <person name="Stocker F."/>
            <person name="Obermeier M."/>
            <person name="Resch K."/>
            <person name="Berg G."/>
            <person name="Mueller Bogota C.A."/>
        </authorList>
    </citation>
    <scope>NUCLEOTIDE SEQUENCE</scope>
</reference>
<dbReference type="PANTHER" id="PTHR46401:SF2">
    <property type="entry name" value="GLYCOSYLTRANSFERASE WBBK-RELATED"/>
    <property type="match status" value="1"/>
</dbReference>
<organism evidence="2">
    <name type="scientific">uncultured organism</name>
    <dbReference type="NCBI Taxonomy" id="155900"/>
    <lineage>
        <taxon>unclassified sequences</taxon>
        <taxon>environmental samples</taxon>
    </lineage>
</organism>
<protein>
    <recommendedName>
        <fullName evidence="3">Glycosyl transferases group 1</fullName>
    </recommendedName>
</protein>
<dbReference type="GO" id="GO:0016757">
    <property type="term" value="F:glycosyltransferase activity"/>
    <property type="evidence" value="ECO:0007669"/>
    <property type="project" value="TreeGrafter"/>
</dbReference>
<keyword evidence="1" id="KW-0808">Transferase</keyword>
<dbReference type="SUPFAM" id="SSF53756">
    <property type="entry name" value="UDP-Glycosyltransferase/glycogen phosphorylase"/>
    <property type="match status" value="2"/>
</dbReference>
<proteinExistence type="predicted"/>
<dbReference type="Gene3D" id="3.40.50.2000">
    <property type="entry name" value="Glycogen Phosphorylase B"/>
    <property type="match status" value="2"/>
</dbReference>
<name>A0A7L9QCV8_9ZZZZ</name>
<sequence length="726" mass="78555">MPRTEPRRRIALVTPWYGRDLAGGAERLAWDLSHALSRTGALVEVLTTTCRSFHDDWGASYHRAGVSVVDGLVVRRFKVDSRDRAAFARANGKLLSLPREALRRDGQPVDDASARTFAAENITSRALLAFLRENGTNYDAVLFVPYLYGPTLAGVPLVADRAYVVPCLHDEAYAYLDAVRDVFASARGILFNSEGEGEVAGTIYGPAIHARGSVIGHAVDPVAPPRTPLKIGSFVPHRARYVLYLGRQDRTKNTDFLLEAFARFRETRVGSALQLVLAGPRPSTYRDRDGVVALGYVSSEVKAALLTYARALVQPSTNESFSRAIYESWFARRPVAVHGDCRATARAVDEAEGGWTGVTIDDFVRIFTTIDESADEAIDALGRHGFAAALENGTWDVVASRTLAAIDRASGRTPALAIDQFVPLGEPAITRYSVALGDALRQTGIDVVSSIVESPIVRANARAIVHGARGVAPVVPDALVVHVPDADVPERVPPLFASNIAVLNGLAERGLSARLLPEIVDPGTWSGVRLDRNPFDDGRLTVFSIAPLGCDEAQRMIEIFVALIRIVGDARLIVERSDCTAEAIEALERDSRDLDLGHALVLLEDDRASRFAARRAATLACALGAPLPDVGRAVDALWFDLPVVAFDDPVVRETIEPCGVVLETRVPREVAVALKVVATSPSVRRAAITEGRRIRARYAPSTVTSTLLDALNVRSAPAPIFRSMRP</sequence>